<evidence type="ECO:0000256" key="2">
    <source>
        <dbReference type="ARBA" id="ARBA00023002"/>
    </source>
</evidence>
<comment type="cofactor">
    <cofactor evidence="1">
        <name>thiamine diphosphate</name>
        <dbReference type="ChEBI" id="CHEBI:58937"/>
    </cofactor>
</comment>
<dbReference type="PANTHER" id="PTHR42980:SF1">
    <property type="entry name" value="2-OXOISOVALERATE DEHYDROGENASE SUBUNIT BETA, MITOCHONDRIAL"/>
    <property type="match status" value="1"/>
</dbReference>
<dbReference type="Pfam" id="PF02780">
    <property type="entry name" value="Transketolase_C"/>
    <property type="match status" value="1"/>
</dbReference>
<sequence>MSVVKTGRLLVSHEAPLTSGFAAEIASTIQKECFLNLESPIERVCGWDTPFPHIFEPVYLPTKWRVVEAIQRSVNY</sequence>
<organism evidence="4 5">
    <name type="scientific">Bursaphelenchus xylophilus</name>
    <name type="common">Pinewood nematode worm</name>
    <name type="synonym">Aphelenchoides xylophilus</name>
    <dbReference type="NCBI Taxonomy" id="6326"/>
    <lineage>
        <taxon>Eukaryota</taxon>
        <taxon>Metazoa</taxon>
        <taxon>Ecdysozoa</taxon>
        <taxon>Nematoda</taxon>
        <taxon>Chromadorea</taxon>
        <taxon>Rhabditida</taxon>
        <taxon>Tylenchina</taxon>
        <taxon>Tylenchomorpha</taxon>
        <taxon>Aphelenchoidea</taxon>
        <taxon>Aphelenchoididae</taxon>
        <taxon>Bursaphelenchus</taxon>
    </lineage>
</organism>
<reference evidence="5" key="1">
    <citation type="submission" date="2016-11" db="UniProtKB">
        <authorList>
            <consortium name="WormBaseParasite"/>
        </authorList>
    </citation>
    <scope>IDENTIFICATION</scope>
</reference>
<name>A0A1I7SJ73_BURXY</name>
<evidence type="ECO:0000259" key="3">
    <source>
        <dbReference type="Pfam" id="PF02780"/>
    </source>
</evidence>
<dbReference type="Proteomes" id="UP000095284">
    <property type="component" value="Unplaced"/>
</dbReference>
<dbReference type="GO" id="GO:0016491">
    <property type="term" value="F:oxidoreductase activity"/>
    <property type="evidence" value="ECO:0007669"/>
    <property type="project" value="UniProtKB-KW"/>
</dbReference>
<protein>
    <submittedName>
        <fullName evidence="5">Transketolase_C domain-containing protein</fullName>
    </submittedName>
</protein>
<keyword evidence="2" id="KW-0560">Oxidoreductase</keyword>
<dbReference type="GO" id="GO:0007584">
    <property type="term" value="P:response to nutrient"/>
    <property type="evidence" value="ECO:0007669"/>
    <property type="project" value="TreeGrafter"/>
</dbReference>
<proteinExistence type="predicted"/>
<dbReference type="Gene3D" id="3.40.50.920">
    <property type="match status" value="1"/>
</dbReference>
<evidence type="ECO:0000256" key="1">
    <source>
        <dbReference type="ARBA" id="ARBA00001964"/>
    </source>
</evidence>
<feature type="domain" description="Transketolase C-terminal" evidence="3">
    <location>
        <begin position="2"/>
        <end position="66"/>
    </location>
</feature>
<dbReference type="InterPro" id="IPR033248">
    <property type="entry name" value="Transketolase_C"/>
</dbReference>
<dbReference type="eggNOG" id="KOG0525">
    <property type="taxonomic scope" value="Eukaryota"/>
</dbReference>
<dbReference type="SUPFAM" id="SSF52922">
    <property type="entry name" value="TK C-terminal domain-like"/>
    <property type="match status" value="1"/>
</dbReference>
<dbReference type="InterPro" id="IPR009014">
    <property type="entry name" value="Transketo_C/PFOR_II"/>
</dbReference>
<evidence type="ECO:0000313" key="5">
    <source>
        <dbReference type="WBParaSite" id="BXY_1309700.1"/>
    </source>
</evidence>
<dbReference type="AlphaFoldDB" id="A0A1I7SJ73"/>
<dbReference type="PANTHER" id="PTHR42980">
    <property type="entry name" value="2-OXOISOVALERATE DEHYDROGENASE SUBUNIT BETA-RELATED"/>
    <property type="match status" value="1"/>
</dbReference>
<dbReference type="WBParaSite" id="BXY_1309700.1">
    <property type="protein sequence ID" value="BXY_1309700.1"/>
    <property type="gene ID" value="BXY_1309700"/>
</dbReference>
<evidence type="ECO:0000313" key="4">
    <source>
        <dbReference type="Proteomes" id="UP000095284"/>
    </source>
</evidence>
<accession>A0A1I7SJ73</accession>
<dbReference type="GO" id="GO:0009083">
    <property type="term" value="P:branched-chain amino acid catabolic process"/>
    <property type="evidence" value="ECO:0007669"/>
    <property type="project" value="TreeGrafter"/>
</dbReference>